<organism evidence="2 3">
    <name type="scientific">Carnegiea gigantea</name>
    <dbReference type="NCBI Taxonomy" id="171969"/>
    <lineage>
        <taxon>Eukaryota</taxon>
        <taxon>Viridiplantae</taxon>
        <taxon>Streptophyta</taxon>
        <taxon>Embryophyta</taxon>
        <taxon>Tracheophyta</taxon>
        <taxon>Spermatophyta</taxon>
        <taxon>Magnoliopsida</taxon>
        <taxon>eudicotyledons</taxon>
        <taxon>Gunneridae</taxon>
        <taxon>Pentapetalae</taxon>
        <taxon>Caryophyllales</taxon>
        <taxon>Cactineae</taxon>
        <taxon>Cactaceae</taxon>
        <taxon>Cactoideae</taxon>
        <taxon>Echinocereeae</taxon>
        <taxon>Carnegiea</taxon>
    </lineage>
</organism>
<dbReference type="PANTHER" id="PTHR33240:SF17">
    <property type="entry name" value="EUKARYOTIC PEPTIDE CHAIN RELEASE FACTOR GTP-BINDING SUBUNIT-LIKE"/>
    <property type="match status" value="1"/>
</dbReference>
<accession>A0A9Q1GGF7</accession>
<dbReference type="PANTHER" id="PTHR33240">
    <property type="entry name" value="OS08G0508500 PROTEIN"/>
    <property type="match status" value="1"/>
</dbReference>
<protein>
    <submittedName>
        <fullName evidence="2">Uncharacterized protein</fullName>
    </submittedName>
</protein>
<comment type="caution">
    <text evidence="2">The sequence shown here is derived from an EMBL/GenBank/DDBJ whole genome shotgun (WGS) entry which is preliminary data.</text>
</comment>
<sequence length="536" mass="60278">MKVASAIVRRIFIDMGSAVNIITWDCLKKMTHLERDVVPLVHPILGFGGQEVNHTGMIRLPLHFGDKLKAENLEVDFLIRRRDNVIVGRSTLHKESRPQHPGGWSPRLPGHPLRRKVPHGVRTALLIALLPGLGRPLSLSFGKRLLQLALQILLLGLRGIRFCLQLLPAPLVSGHEALQLSTLSHDPYSSSKSLDHSHLVFGDFNGFRGSAITKFKGKGRALREVPPATWEVAPAIFRVPEGSHGLGVPPLLFPVALGIGHHLLGGGIPDLEDCQLRPHLLCVKLKGVRPLHQLYRLSHELWDGLGLIVLPYEVMEIASRLLRCPEGIFDWLTLGPTERPGYTRQATQLTSRDKGANVVPGCRHDLRRRQFVLVQNVFDYRVKRKPKAVIESRTVDRDAFSGRLIHYHIRLRDYESIPSVQEIFLLKSHPLQGERPLFLSTDLPEVDSPSWDEELVDTPFEDECLDDPSEEWEDAPFEEELILVEATLATGFEELGAEQGLPWVPSASSSSRDLMREVDLVFAIYHTWKSFIKSLQ</sequence>
<feature type="region of interest" description="Disordered" evidence="1">
    <location>
        <begin position="92"/>
        <end position="111"/>
    </location>
</feature>
<reference evidence="2" key="1">
    <citation type="submission" date="2022-04" db="EMBL/GenBank/DDBJ databases">
        <title>Carnegiea gigantea Genome sequencing and assembly v2.</title>
        <authorList>
            <person name="Copetti D."/>
            <person name="Sanderson M.J."/>
            <person name="Burquez A."/>
            <person name="Wojciechowski M.F."/>
        </authorList>
    </citation>
    <scope>NUCLEOTIDE SEQUENCE</scope>
    <source>
        <strain evidence="2">SGP5-SGP5p</strain>
        <tissue evidence="2">Aerial part</tissue>
    </source>
</reference>
<dbReference type="OrthoDB" id="2919534at2759"/>
<proteinExistence type="predicted"/>
<gene>
    <name evidence="2" type="ORF">Cgig2_025651</name>
</gene>
<dbReference type="EMBL" id="JAKOGI010004087">
    <property type="protein sequence ID" value="KAJ8419965.1"/>
    <property type="molecule type" value="Genomic_DNA"/>
</dbReference>
<name>A0A9Q1GGF7_9CARY</name>
<dbReference type="Proteomes" id="UP001153076">
    <property type="component" value="Unassembled WGS sequence"/>
</dbReference>
<evidence type="ECO:0000313" key="3">
    <source>
        <dbReference type="Proteomes" id="UP001153076"/>
    </source>
</evidence>
<keyword evidence="3" id="KW-1185">Reference proteome</keyword>
<dbReference type="AlphaFoldDB" id="A0A9Q1GGF7"/>
<evidence type="ECO:0000256" key="1">
    <source>
        <dbReference type="SAM" id="MobiDB-lite"/>
    </source>
</evidence>
<evidence type="ECO:0000313" key="2">
    <source>
        <dbReference type="EMBL" id="KAJ8419965.1"/>
    </source>
</evidence>